<organism evidence="2 3">
    <name type="scientific">Ophiobolus disseminans</name>
    <dbReference type="NCBI Taxonomy" id="1469910"/>
    <lineage>
        <taxon>Eukaryota</taxon>
        <taxon>Fungi</taxon>
        <taxon>Dikarya</taxon>
        <taxon>Ascomycota</taxon>
        <taxon>Pezizomycotina</taxon>
        <taxon>Dothideomycetes</taxon>
        <taxon>Pleosporomycetidae</taxon>
        <taxon>Pleosporales</taxon>
        <taxon>Pleosporineae</taxon>
        <taxon>Phaeosphaeriaceae</taxon>
        <taxon>Ophiobolus</taxon>
    </lineage>
</organism>
<dbReference type="AlphaFoldDB" id="A0A6A6ZLL6"/>
<proteinExistence type="predicted"/>
<sequence>MAKFPLNFEDLLDFTLQSLGKQCISGADGPTSIRQPSPPKVVNGFNLGLLDTLPQEIQLEVLRLLDLKSLLIFRRVNEHAHAVVHNMTEWRKVAANAFNTITMAQIIRTHDTFTIVDLVRKLEQRVCVDCGKSCMFMDMFRLERVCLGVNGPCESEAGPEYLSRVQQAFHDVDFSDSLLEKIPSFYVAPRSYSISRHIRGFVETKTMVVETREMMCNSETVYAAVVEQDYIENPEAFPRPFPSMLIDTAIHPWQRILRRSLSCVVAPWLTKGSMESEWATFCAACQTQEDDAFEIGYRKNRGSDWCDAGIGELRSRVEHDQHIRSHE</sequence>
<accession>A0A6A6ZLL6</accession>
<protein>
    <recommendedName>
        <fullName evidence="1">F-box domain-containing protein</fullName>
    </recommendedName>
</protein>
<name>A0A6A6ZLL6_9PLEO</name>
<keyword evidence="3" id="KW-1185">Reference proteome</keyword>
<dbReference type="InterPro" id="IPR001810">
    <property type="entry name" value="F-box_dom"/>
</dbReference>
<dbReference type="PROSITE" id="PS50181">
    <property type="entry name" value="FBOX"/>
    <property type="match status" value="1"/>
</dbReference>
<evidence type="ECO:0000313" key="2">
    <source>
        <dbReference type="EMBL" id="KAF2821559.1"/>
    </source>
</evidence>
<reference evidence="2" key="1">
    <citation type="journal article" date="2020" name="Stud. Mycol.">
        <title>101 Dothideomycetes genomes: a test case for predicting lifestyles and emergence of pathogens.</title>
        <authorList>
            <person name="Haridas S."/>
            <person name="Albert R."/>
            <person name="Binder M."/>
            <person name="Bloem J."/>
            <person name="Labutti K."/>
            <person name="Salamov A."/>
            <person name="Andreopoulos B."/>
            <person name="Baker S."/>
            <person name="Barry K."/>
            <person name="Bills G."/>
            <person name="Bluhm B."/>
            <person name="Cannon C."/>
            <person name="Castanera R."/>
            <person name="Culley D."/>
            <person name="Daum C."/>
            <person name="Ezra D."/>
            <person name="Gonzalez J."/>
            <person name="Henrissat B."/>
            <person name="Kuo A."/>
            <person name="Liang C."/>
            <person name="Lipzen A."/>
            <person name="Lutzoni F."/>
            <person name="Magnuson J."/>
            <person name="Mondo S."/>
            <person name="Nolan M."/>
            <person name="Ohm R."/>
            <person name="Pangilinan J."/>
            <person name="Park H.-J."/>
            <person name="Ramirez L."/>
            <person name="Alfaro M."/>
            <person name="Sun H."/>
            <person name="Tritt A."/>
            <person name="Yoshinaga Y."/>
            <person name="Zwiers L.-H."/>
            <person name="Turgeon B."/>
            <person name="Goodwin S."/>
            <person name="Spatafora J."/>
            <person name="Crous P."/>
            <person name="Grigoriev I."/>
        </authorList>
    </citation>
    <scope>NUCLEOTIDE SEQUENCE</scope>
    <source>
        <strain evidence="2">CBS 113818</strain>
    </source>
</reference>
<dbReference type="SMART" id="SM00256">
    <property type="entry name" value="FBOX"/>
    <property type="match status" value="1"/>
</dbReference>
<dbReference type="InterPro" id="IPR036047">
    <property type="entry name" value="F-box-like_dom_sf"/>
</dbReference>
<dbReference type="EMBL" id="MU006237">
    <property type="protein sequence ID" value="KAF2821559.1"/>
    <property type="molecule type" value="Genomic_DNA"/>
</dbReference>
<evidence type="ECO:0000259" key="1">
    <source>
        <dbReference type="PROSITE" id="PS50181"/>
    </source>
</evidence>
<dbReference type="Pfam" id="PF00646">
    <property type="entry name" value="F-box"/>
    <property type="match status" value="1"/>
</dbReference>
<dbReference type="Proteomes" id="UP000799424">
    <property type="component" value="Unassembled WGS sequence"/>
</dbReference>
<dbReference type="OrthoDB" id="3792830at2759"/>
<dbReference type="Gene3D" id="1.20.1280.50">
    <property type="match status" value="1"/>
</dbReference>
<dbReference type="SUPFAM" id="SSF81383">
    <property type="entry name" value="F-box domain"/>
    <property type="match status" value="1"/>
</dbReference>
<gene>
    <name evidence="2" type="ORF">CC86DRAFT_470747</name>
</gene>
<evidence type="ECO:0000313" key="3">
    <source>
        <dbReference type="Proteomes" id="UP000799424"/>
    </source>
</evidence>
<feature type="domain" description="F-box" evidence="1">
    <location>
        <begin position="47"/>
        <end position="93"/>
    </location>
</feature>